<feature type="domain" description="4Fe-4S" evidence="5">
    <location>
        <begin position="61"/>
        <end position="120"/>
    </location>
</feature>
<dbReference type="GO" id="GO:0046872">
    <property type="term" value="F:metal ion binding"/>
    <property type="evidence" value="ECO:0007669"/>
    <property type="project" value="UniProtKB-KW"/>
</dbReference>
<keyword evidence="2" id="KW-0479">Metal-binding</keyword>
<dbReference type="PANTHER" id="PTHR43560:SF1">
    <property type="entry name" value="ION-TRANSLOCATING OXIDOREDUCTASE COMPLEX SUBUNIT B"/>
    <property type="match status" value="1"/>
</dbReference>
<proteinExistence type="predicted"/>
<organism evidence="6">
    <name type="scientific">human gut metagenome</name>
    <dbReference type="NCBI Taxonomy" id="408170"/>
    <lineage>
        <taxon>unclassified sequences</taxon>
        <taxon>metagenomes</taxon>
        <taxon>organismal metagenomes</taxon>
    </lineage>
</organism>
<protein>
    <submittedName>
        <fullName evidence="6">Fe-S cluster domain-containing protein</fullName>
    </submittedName>
</protein>
<evidence type="ECO:0000256" key="2">
    <source>
        <dbReference type="ARBA" id="ARBA00022723"/>
    </source>
</evidence>
<evidence type="ECO:0000259" key="5">
    <source>
        <dbReference type="PROSITE" id="PS51656"/>
    </source>
</evidence>
<gene>
    <name evidence="6" type="ORF">OBE_15553</name>
</gene>
<dbReference type="AlphaFoldDB" id="K1RGA3"/>
<keyword evidence="3" id="KW-0408">Iron</keyword>
<dbReference type="Pfam" id="PF04060">
    <property type="entry name" value="FeS"/>
    <property type="match status" value="1"/>
</dbReference>
<keyword evidence="1" id="KW-0004">4Fe-4S</keyword>
<evidence type="ECO:0000256" key="1">
    <source>
        <dbReference type="ARBA" id="ARBA00022485"/>
    </source>
</evidence>
<dbReference type="PROSITE" id="PS51656">
    <property type="entry name" value="4FE4S"/>
    <property type="match status" value="1"/>
</dbReference>
<dbReference type="GO" id="GO:0051539">
    <property type="term" value="F:4 iron, 4 sulfur cluster binding"/>
    <property type="evidence" value="ECO:0007669"/>
    <property type="project" value="UniProtKB-KW"/>
</dbReference>
<sequence>GPLTVENPYVAKARIQHLRKYMPVSCNHLEIKTVPRYMRWDNPLKELPVMRLSDDMGEALQKMGEMKKIESSLPGLDCGTCGAPSCSDLAEDIVRGKASIEDCVFFSRENTDKNNYIPIPAPFRKTEKNE</sequence>
<name>K1RGA3_9ZZZZ</name>
<comment type="caution">
    <text evidence="6">The sequence shown here is derived from an EMBL/GenBank/DDBJ whole genome shotgun (WGS) entry which is preliminary data.</text>
</comment>
<evidence type="ECO:0000256" key="3">
    <source>
        <dbReference type="ARBA" id="ARBA00023004"/>
    </source>
</evidence>
<evidence type="ECO:0000256" key="4">
    <source>
        <dbReference type="ARBA" id="ARBA00023014"/>
    </source>
</evidence>
<reference evidence="6" key="1">
    <citation type="journal article" date="2013" name="Environ. Microbiol.">
        <title>Microbiota from the distal guts of lean and obese adolescents exhibit partial functional redundancy besides clear differences in community structure.</title>
        <authorList>
            <person name="Ferrer M."/>
            <person name="Ruiz A."/>
            <person name="Lanza F."/>
            <person name="Haange S.B."/>
            <person name="Oberbach A."/>
            <person name="Till H."/>
            <person name="Bargiela R."/>
            <person name="Campoy C."/>
            <person name="Segura M.T."/>
            <person name="Richter M."/>
            <person name="von Bergen M."/>
            <person name="Seifert J."/>
            <person name="Suarez A."/>
        </authorList>
    </citation>
    <scope>NUCLEOTIDE SEQUENCE</scope>
</reference>
<accession>K1RGA3</accession>
<evidence type="ECO:0000313" key="6">
    <source>
        <dbReference type="EMBL" id="EKC47732.1"/>
    </source>
</evidence>
<dbReference type="InterPro" id="IPR050395">
    <property type="entry name" value="4Fe4S_Ferredoxin_RnfB"/>
</dbReference>
<feature type="non-terminal residue" evidence="6">
    <location>
        <position position="1"/>
    </location>
</feature>
<keyword evidence="4" id="KW-0411">Iron-sulfur</keyword>
<dbReference type="Gene3D" id="1.10.15.40">
    <property type="entry name" value="Electron transport complex subunit B, putative Fe-S cluster"/>
    <property type="match status" value="1"/>
</dbReference>
<dbReference type="PANTHER" id="PTHR43560">
    <property type="entry name" value="ION-TRANSLOCATING OXIDOREDUCTASE COMPLEX SUBUNIT B"/>
    <property type="match status" value="1"/>
</dbReference>
<dbReference type="EMBL" id="AJWZ01010691">
    <property type="protein sequence ID" value="EKC47732.1"/>
    <property type="molecule type" value="Genomic_DNA"/>
</dbReference>
<dbReference type="InterPro" id="IPR007202">
    <property type="entry name" value="4Fe-4S_dom"/>
</dbReference>